<keyword evidence="4" id="KW-0732">Signal</keyword>
<dbReference type="InterPro" id="IPR011047">
    <property type="entry name" value="Quinoprotein_ADH-like_sf"/>
</dbReference>
<accession>A0AAE1C5Y0</accession>
<protein>
    <recommendedName>
        <fullName evidence="5">Pyrrolo-quinoline quinone repeat domain-containing protein</fullName>
    </recommendedName>
</protein>
<dbReference type="EMBL" id="JAUTXT010000002">
    <property type="protein sequence ID" value="KAK3679314.1"/>
    <property type="molecule type" value="Genomic_DNA"/>
</dbReference>
<dbReference type="InterPro" id="IPR018391">
    <property type="entry name" value="PQQ_b-propeller_rpt"/>
</dbReference>
<keyword evidence="7" id="KW-1185">Reference proteome</keyword>
<feature type="chain" id="PRO_5041993957" description="Pyrrolo-quinoline quinone repeat domain-containing protein" evidence="4">
    <location>
        <begin position="18"/>
        <end position="544"/>
    </location>
</feature>
<keyword evidence="3" id="KW-0560">Oxidoreductase</keyword>
<comment type="caution">
    <text evidence="6">The sequence shown here is derived from an EMBL/GenBank/DDBJ whole genome shotgun (WGS) entry which is preliminary data.</text>
</comment>
<dbReference type="SMART" id="SM00564">
    <property type="entry name" value="PQQ"/>
    <property type="match status" value="5"/>
</dbReference>
<dbReference type="InterPro" id="IPR015943">
    <property type="entry name" value="WD40/YVTN_repeat-like_dom_sf"/>
</dbReference>
<evidence type="ECO:0000313" key="6">
    <source>
        <dbReference type="EMBL" id="KAK3679314.1"/>
    </source>
</evidence>
<organism evidence="6 7">
    <name type="scientific">Recurvomyces mirabilis</name>
    <dbReference type="NCBI Taxonomy" id="574656"/>
    <lineage>
        <taxon>Eukaryota</taxon>
        <taxon>Fungi</taxon>
        <taxon>Dikarya</taxon>
        <taxon>Ascomycota</taxon>
        <taxon>Pezizomycotina</taxon>
        <taxon>Dothideomycetes</taxon>
        <taxon>Dothideomycetidae</taxon>
        <taxon>Mycosphaerellales</taxon>
        <taxon>Teratosphaeriaceae</taxon>
        <taxon>Recurvomyces</taxon>
    </lineage>
</organism>
<dbReference type="Pfam" id="PF13360">
    <property type="entry name" value="PQQ_2"/>
    <property type="match status" value="2"/>
</dbReference>
<comment type="cofactor">
    <cofactor evidence="1">
        <name>pyrroloquinoline quinone</name>
        <dbReference type="ChEBI" id="CHEBI:58442"/>
    </cofactor>
</comment>
<dbReference type="Proteomes" id="UP001274830">
    <property type="component" value="Unassembled WGS sequence"/>
</dbReference>
<feature type="domain" description="Pyrrolo-quinoline quinone repeat" evidence="5">
    <location>
        <begin position="295"/>
        <end position="432"/>
    </location>
</feature>
<evidence type="ECO:0000256" key="4">
    <source>
        <dbReference type="SAM" id="SignalP"/>
    </source>
</evidence>
<comment type="similarity">
    <text evidence="2">Belongs to the bacterial PQQ dehydrogenase family.</text>
</comment>
<proteinExistence type="inferred from homology"/>
<dbReference type="AlphaFoldDB" id="A0AAE1C5Y0"/>
<reference evidence="6" key="1">
    <citation type="submission" date="2023-07" db="EMBL/GenBank/DDBJ databases">
        <title>Black Yeasts Isolated from many extreme environments.</title>
        <authorList>
            <person name="Coleine C."/>
            <person name="Stajich J.E."/>
            <person name="Selbmann L."/>
        </authorList>
    </citation>
    <scope>NUCLEOTIDE SEQUENCE</scope>
    <source>
        <strain evidence="6">CCFEE 5485</strain>
    </source>
</reference>
<evidence type="ECO:0000259" key="5">
    <source>
        <dbReference type="Pfam" id="PF13360"/>
    </source>
</evidence>
<sequence>MFSIRLRIASLLCTVLAQPSPDYRQDVSQWSGWGGSYLNDRHAQNSELNSTTLKSLQQRCRYDVAVGTSAPPATQDSIAYFTTYGGLLIAYDYVDCKLVWRTNVTDIIYQYGQPTAFQLAVISAVSRSSPQIGDGVLYIATLIHALLLAFDPKTGKLLATTQVHPHPYAQLTMSPTYYNGRVFIGTSSAEETAALLPNYTCCSFAGTFAAFSFDHSKGKFTTEWNVTLLPEPLGVDGWNGAAVWGSQPSIDSKRQQVFIATGNTYELPDSVVACINATKDDDQDACYPEDAQIQAVVALDIRTGRINWSSKQSPLQAWTAACGVPGFTPKLPTCPADPGPDADFGMAPSFISASHARTPNHSDVVVTGQKSGVLFAMDAANGSVYWATLTSPDSSSNGALTWGVAVDSEKVYFTGANPAGISWETLPSGKNISNSAYGAVSLLNGTFLWETSVPHNYSSLDPPTVVNDLVLVGRNYNYNGGALAPANSTGSVVILNTAGKVLQEIEVDTVMWGGIAVLEKHVLVGTGYRYGSTGGAFIVYELCD</sequence>
<dbReference type="Gene3D" id="2.130.10.10">
    <property type="entry name" value="YVTN repeat-like/Quinoprotein amine dehydrogenase"/>
    <property type="match status" value="1"/>
</dbReference>
<name>A0AAE1C5Y0_9PEZI</name>
<gene>
    <name evidence="6" type="ORF">LTR78_000875</name>
</gene>
<dbReference type="SUPFAM" id="SSF50998">
    <property type="entry name" value="Quinoprotein alcohol dehydrogenase-like"/>
    <property type="match status" value="2"/>
</dbReference>
<evidence type="ECO:0000313" key="7">
    <source>
        <dbReference type="Proteomes" id="UP001274830"/>
    </source>
</evidence>
<dbReference type="PANTHER" id="PTHR32303">
    <property type="entry name" value="QUINOPROTEIN ALCOHOL DEHYDROGENASE (CYTOCHROME C)"/>
    <property type="match status" value="1"/>
</dbReference>
<evidence type="ECO:0000256" key="3">
    <source>
        <dbReference type="ARBA" id="ARBA00023002"/>
    </source>
</evidence>
<dbReference type="InterPro" id="IPR002372">
    <property type="entry name" value="PQQ_rpt_dom"/>
</dbReference>
<dbReference type="Gene3D" id="2.140.10.10">
    <property type="entry name" value="Quinoprotein alcohol dehydrogenase-like superfamily"/>
    <property type="match status" value="1"/>
</dbReference>
<dbReference type="PANTHER" id="PTHR32303:SF10">
    <property type="entry name" value="OUTER MEMBRANE PROTEIN ASSEMBLY FACTOR BAMB"/>
    <property type="match status" value="1"/>
</dbReference>
<feature type="signal peptide" evidence="4">
    <location>
        <begin position="1"/>
        <end position="17"/>
    </location>
</feature>
<evidence type="ECO:0000256" key="1">
    <source>
        <dbReference type="ARBA" id="ARBA00001931"/>
    </source>
</evidence>
<feature type="domain" description="Pyrrolo-quinoline quinone repeat" evidence="5">
    <location>
        <begin position="66"/>
        <end position="264"/>
    </location>
</feature>
<dbReference type="GO" id="GO:0016491">
    <property type="term" value="F:oxidoreductase activity"/>
    <property type="evidence" value="ECO:0007669"/>
    <property type="project" value="UniProtKB-KW"/>
</dbReference>
<evidence type="ECO:0000256" key="2">
    <source>
        <dbReference type="ARBA" id="ARBA00008156"/>
    </source>
</evidence>